<name>A0ABU2C9K7_9BURK</name>
<feature type="binding site" evidence="7">
    <location>
        <begin position="75"/>
        <end position="76"/>
    </location>
    <ligand>
        <name>substrate</name>
    </ligand>
</feature>
<keyword evidence="6 7" id="KW-0961">Cell wall biogenesis/degradation</keyword>
<dbReference type="InterPro" id="IPR015942">
    <property type="entry name" value="Asp/Glu/hydantoin_racemase"/>
</dbReference>
<dbReference type="PANTHER" id="PTHR21198:SF2">
    <property type="entry name" value="GLUTAMATE RACEMASE"/>
    <property type="match status" value="1"/>
</dbReference>
<evidence type="ECO:0000256" key="3">
    <source>
        <dbReference type="ARBA" id="ARBA00022960"/>
    </source>
</evidence>
<evidence type="ECO:0000256" key="7">
    <source>
        <dbReference type="HAMAP-Rule" id="MF_00258"/>
    </source>
</evidence>
<keyword evidence="3 7" id="KW-0133">Cell shape</keyword>
<comment type="similarity">
    <text evidence="7">Belongs to the aspartate/glutamate racemases family.</text>
</comment>
<gene>
    <name evidence="7" type="primary">murI</name>
    <name evidence="8" type="ORF">J2X19_002708</name>
</gene>
<keyword evidence="9" id="KW-1185">Reference proteome</keyword>
<sequence>MSPLPIGVFDSGIGGLSVLQALQAALPLEHFVYLDDSAYAPYGERGDGHVVQRSRAITAYLRQTHGIKALVIACNTATMAAVALLRAEHPDLPIIGVEPGLKPAAMASQTKRVGVIGTRGTVSSAKFNALRLSLQDQAEFIVQPCDGLADAISRSVASGDDAKTIAFCADYISAMGQFGSNPGEIDTLVLGCTHYVFAQTHLEQRVGPQVRILSTGEPVARRTRQLLEAGGLLHSGPGGLQLLTTGEAAVLQAAAQRWLGLPAQQGAQAAHVHIDSRPAR</sequence>
<keyword evidence="4 7" id="KW-0573">Peptidoglycan synthesis</keyword>
<evidence type="ECO:0000256" key="4">
    <source>
        <dbReference type="ARBA" id="ARBA00022984"/>
    </source>
</evidence>
<evidence type="ECO:0000256" key="2">
    <source>
        <dbReference type="ARBA" id="ARBA00013090"/>
    </source>
</evidence>
<evidence type="ECO:0000256" key="6">
    <source>
        <dbReference type="ARBA" id="ARBA00023316"/>
    </source>
</evidence>
<protein>
    <recommendedName>
        <fullName evidence="2 7">Glutamate racemase</fullName>
        <ecNumber evidence="2 7">5.1.1.3</ecNumber>
    </recommendedName>
</protein>
<feature type="binding site" evidence="7">
    <location>
        <begin position="193"/>
        <end position="194"/>
    </location>
    <ligand>
        <name>substrate</name>
    </ligand>
</feature>
<proteinExistence type="inferred from homology"/>
<dbReference type="InterPro" id="IPR004391">
    <property type="entry name" value="Glu_race"/>
</dbReference>
<organism evidence="8 9">
    <name type="scientific">Rhodoferax ferrireducens</name>
    <dbReference type="NCBI Taxonomy" id="192843"/>
    <lineage>
        <taxon>Bacteria</taxon>
        <taxon>Pseudomonadati</taxon>
        <taxon>Pseudomonadota</taxon>
        <taxon>Betaproteobacteria</taxon>
        <taxon>Burkholderiales</taxon>
        <taxon>Comamonadaceae</taxon>
        <taxon>Rhodoferax</taxon>
    </lineage>
</organism>
<reference evidence="8 9" key="1">
    <citation type="submission" date="2023-07" db="EMBL/GenBank/DDBJ databases">
        <title>Sorghum-associated microbial communities from plants grown in Nebraska, USA.</title>
        <authorList>
            <person name="Schachtman D."/>
        </authorList>
    </citation>
    <scope>NUCLEOTIDE SEQUENCE [LARGE SCALE GENOMIC DNA]</scope>
    <source>
        <strain evidence="8 9">BE313</strain>
    </source>
</reference>
<evidence type="ECO:0000313" key="9">
    <source>
        <dbReference type="Proteomes" id="UP001180487"/>
    </source>
</evidence>
<dbReference type="Proteomes" id="UP001180487">
    <property type="component" value="Unassembled WGS sequence"/>
</dbReference>
<dbReference type="PANTHER" id="PTHR21198">
    <property type="entry name" value="GLUTAMATE RACEMASE"/>
    <property type="match status" value="1"/>
</dbReference>
<comment type="caution">
    <text evidence="8">The sequence shown here is derived from an EMBL/GenBank/DDBJ whole genome shotgun (WGS) entry which is preliminary data.</text>
</comment>
<evidence type="ECO:0000256" key="5">
    <source>
        <dbReference type="ARBA" id="ARBA00023235"/>
    </source>
</evidence>
<evidence type="ECO:0000313" key="8">
    <source>
        <dbReference type="EMBL" id="MDR7378029.1"/>
    </source>
</evidence>
<dbReference type="EC" id="5.1.1.3" evidence="2 7"/>
<dbReference type="RefSeq" id="WP_310373850.1">
    <property type="nucleotide sequence ID" value="NZ_JAVDXT010000002.1"/>
</dbReference>
<evidence type="ECO:0000256" key="1">
    <source>
        <dbReference type="ARBA" id="ARBA00001602"/>
    </source>
</evidence>
<comment type="function">
    <text evidence="7">Provides the (R)-glutamate required for cell wall biosynthesis.</text>
</comment>
<comment type="pathway">
    <text evidence="7">Cell wall biogenesis; peptidoglycan biosynthesis.</text>
</comment>
<accession>A0ABU2C9K7</accession>
<feature type="active site" description="Proton donor/acceptor" evidence="7">
    <location>
        <position position="192"/>
    </location>
</feature>
<feature type="binding site" evidence="7">
    <location>
        <begin position="42"/>
        <end position="43"/>
    </location>
    <ligand>
        <name>substrate</name>
    </ligand>
</feature>
<dbReference type="InterPro" id="IPR001920">
    <property type="entry name" value="Asp/Glu_race"/>
</dbReference>
<dbReference type="Gene3D" id="3.40.50.1860">
    <property type="match status" value="2"/>
</dbReference>
<keyword evidence="5 7" id="KW-0413">Isomerase</keyword>
<dbReference type="NCBIfam" id="TIGR00067">
    <property type="entry name" value="glut_race"/>
    <property type="match status" value="1"/>
</dbReference>
<comment type="catalytic activity">
    <reaction evidence="1 7">
        <text>L-glutamate = D-glutamate</text>
        <dbReference type="Rhea" id="RHEA:12813"/>
        <dbReference type="ChEBI" id="CHEBI:29985"/>
        <dbReference type="ChEBI" id="CHEBI:29986"/>
        <dbReference type="EC" id="5.1.1.3"/>
    </reaction>
</comment>
<dbReference type="HAMAP" id="MF_00258">
    <property type="entry name" value="Glu_racemase"/>
    <property type="match status" value="1"/>
</dbReference>
<dbReference type="SUPFAM" id="SSF53681">
    <property type="entry name" value="Aspartate/glutamate racemase"/>
    <property type="match status" value="2"/>
</dbReference>
<feature type="binding site" evidence="7">
    <location>
        <begin position="10"/>
        <end position="11"/>
    </location>
    <ligand>
        <name>substrate</name>
    </ligand>
</feature>
<dbReference type="EMBL" id="JAVDXT010000002">
    <property type="protein sequence ID" value="MDR7378029.1"/>
    <property type="molecule type" value="Genomic_DNA"/>
</dbReference>
<feature type="active site" description="Proton donor/acceptor" evidence="7">
    <location>
        <position position="74"/>
    </location>
</feature>
<dbReference type="GO" id="GO:0008881">
    <property type="term" value="F:glutamate racemase activity"/>
    <property type="evidence" value="ECO:0007669"/>
    <property type="project" value="UniProtKB-EC"/>
</dbReference>
<dbReference type="Pfam" id="PF01177">
    <property type="entry name" value="Asp_Glu_race"/>
    <property type="match status" value="1"/>
</dbReference>